<evidence type="ECO:0000313" key="4">
    <source>
        <dbReference type="Proteomes" id="UP000836841"/>
    </source>
</evidence>
<dbReference type="Proteomes" id="UP000836841">
    <property type="component" value="Chromosome 3"/>
</dbReference>
<dbReference type="PANTHER" id="PTHR10353">
    <property type="entry name" value="GLYCOSYL HYDROLASE"/>
    <property type="match status" value="1"/>
</dbReference>
<name>A0AAU9RW01_THLAR</name>
<feature type="non-terminal residue" evidence="3">
    <location>
        <position position="1"/>
    </location>
</feature>
<dbReference type="GO" id="GO:0008422">
    <property type="term" value="F:beta-glucosidase activity"/>
    <property type="evidence" value="ECO:0007669"/>
    <property type="project" value="TreeGrafter"/>
</dbReference>
<evidence type="ECO:0000256" key="1">
    <source>
        <dbReference type="ARBA" id="ARBA00010838"/>
    </source>
</evidence>
<evidence type="ECO:0008006" key="5">
    <source>
        <dbReference type="Google" id="ProtNLM"/>
    </source>
</evidence>
<sequence>EFGNAVKFWMRINEPNMLAEGGYDLGFMPPKHCSAPIFNGQLLKRKLFTEPYIALYNMLLAHTSTARLYKQKYKDKQKGSLGITCFAFWMVPFTSSEEDETATQRAKDFYMGWFVEHNHT</sequence>
<dbReference type="AlphaFoldDB" id="A0AAU9RW01"/>
<organism evidence="3 4">
    <name type="scientific">Thlaspi arvense</name>
    <name type="common">Field penny-cress</name>
    <dbReference type="NCBI Taxonomy" id="13288"/>
    <lineage>
        <taxon>Eukaryota</taxon>
        <taxon>Viridiplantae</taxon>
        <taxon>Streptophyta</taxon>
        <taxon>Embryophyta</taxon>
        <taxon>Tracheophyta</taxon>
        <taxon>Spermatophyta</taxon>
        <taxon>Magnoliopsida</taxon>
        <taxon>eudicotyledons</taxon>
        <taxon>Gunneridae</taxon>
        <taxon>Pentapetalae</taxon>
        <taxon>rosids</taxon>
        <taxon>malvids</taxon>
        <taxon>Brassicales</taxon>
        <taxon>Brassicaceae</taxon>
        <taxon>Thlaspideae</taxon>
        <taxon>Thlaspi</taxon>
    </lineage>
</organism>
<dbReference type="EMBL" id="OU466859">
    <property type="protein sequence ID" value="CAH2052586.1"/>
    <property type="molecule type" value="Genomic_DNA"/>
</dbReference>
<evidence type="ECO:0000313" key="3">
    <source>
        <dbReference type="EMBL" id="CAH2052586.1"/>
    </source>
</evidence>
<dbReference type="PANTHER" id="PTHR10353:SF254">
    <property type="entry name" value="THIOGLUCOSIDASE"/>
    <property type="match status" value="1"/>
</dbReference>
<dbReference type="GO" id="GO:0005975">
    <property type="term" value="P:carbohydrate metabolic process"/>
    <property type="evidence" value="ECO:0007669"/>
    <property type="project" value="InterPro"/>
</dbReference>
<evidence type="ECO:0000256" key="2">
    <source>
        <dbReference type="RuleBase" id="RU003690"/>
    </source>
</evidence>
<protein>
    <recommendedName>
        <fullName evidence="5">Beta-glucosidase</fullName>
    </recommendedName>
</protein>
<proteinExistence type="inferred from homology"/>
<keyword evidence="4" id="KW-1185">Reference proteome</keyword>
<comment type="similarity">
    <text evidence="1 2">Belongs to the glycosyl hydrolase 1 family.</text>
</comment>
<reference evidence="3 4" key="1">
    <citation type="submission" date="2022-03" db="EMBL/GenBank/DDBJ databases">
        <authorList>
            <person name="Nunn A."/>
            <person name="Chopra R."/>
            <person name="Nunn A."/>
            <person name="Contreras Garrido A."/>
        </authorList>
    </citation>
    <scope>NUCLEOTIDE SEQUENCE [LARGE SCALE GENOMIC DNA]</scope>
</reference>
<accession>A0AAU9RW01</accession>
<dbReference type="Gene3D" id="3.20.20.80">
    <property type="entry name" value="Glycosidases"/>
    <property type="match status" value="1"/>
</dbReference>
<dbReference type="InterPro" id="IPR001360">
    <property type="entry name" value="Glyco_hydro_1"/>
</dbReference>
<dbReference type="Pfam" id="PF00232">
    <property type="entry name" value="Glyco_hydro_1"/>
    <property type="match status" value="1"/>
</dbReference>
<gene>
    <name evidence="3" type="ORF">TAV2_LOCUS8973</name>
</gene>
<dbReference type="InterPro" id="IPR017853">
    <property type="entry name" value="GH"/>
</dbReference>
<dbReference type="SUPFAM" id="SSF51445">
    <property type="entry name" value="(Trans)glycosidases"/>
    <property type="match status" value="1"/>
</dbReference>